<dbReference type="EMBL" id="KZ805474">
    <property type="protein sequence ID" value="PVH96111.1"/>
    <property type="molecule type" value="Genomic_DNA"/>
</dbReference>
<organism evidence="2 3">
    <name type="scientific">Periconia macrospinosa</name>
    <dbReference type="NCBI Taxonomy" id="97972"/>
    <lineage>
        <taxon>Eukaryota</taxon>
        <taxon>Fungi</taxon>
        <taxon>Dikarya</taxon>
        <taxon>Ascomycota</taxon>
        <taxon>Pezizomycotina</taxon>
        <taxon>Dothideomycetes</taxon>
        <taxon>Pleosporomycetidae</taxon>
        <taxon>Pleosporales</taxon>
        <taxon>Massarineae</taxon>
        <taxon>Periconiaceae</taxon>
        <taxon>Periconia</taxon>
    </lineage>
</organism>
<keyword evidence="1" id="KW-1133">Transmembrane helix</keyword>
<name>A0A2V1DDK6_9PLEO</name>
<accession>A0A2V1DDK6</accession>
<reference evidence="2 3" key="1">
    <citation type="journal article" date="2018" name="Sci. Rep.">
        <title>Comparative genomics provides insights into the lifestyle and reveals functional heterogeneity of dark septate endophytic fungi.</title>
        <authorList>
            <person name="Knapp D.G."/>
            <person name="Nemeth J.B."/>
            <person name="Barry K."/>
            <person name="Hainaut M."/>
            <person name="Henrissat B."/>
            <person name="Johnson J."/>
            <person name="Kuo A."/>
            <person name="Lim J.H.P."/>
            <person name="Lipzen A."/>
            <person name="Nolan M."/>
            <person name="Ohm R.A."/>
            <person name="Tamas L."/>
            <person name="Grigoriev I.V."/>
            <person name="Spatafora J.W."/>
            <person name="Nagy L.G."/>
            <person name="Kovacs G.M."/>
        </authorList>
    </citation>
    <scope>NUCLEOTIDE SEQUENCE [LARGE SCALE GENOMIC DNA]</scope>
    <source>
        <strain evidence="2 3">DSE2036</strain>
    </source>
</reference>
<keyword evidence="1" id="KW-0472">Membrane</keyword>
<dbReference type="OrthoDB" id="3768069at2759"/>
<evidence type="ECO:0000256" key="1">
    <source>
        <dbReference type="SAM" id="Phobius"/>
    </source>
</evidence>
<dbReference type="AlphaFoldDB" id="A0A2V1DDK6"/>
<keyword evidence="1" id="KW-0812">Transmembrane</keyword>
<gene>
    <name evidence="2" type="ORF">DM02DRAFT_675031</name>
</gene>
<evidence type="ECO:0000313" key="3">
    <source>
        <dbReference type="Proteomes" id="UP000244855"/>
    </source>
</evidence>
<evidence type="ECO:0000313" key="2">
    <source>
        <dbReference type="EMBL" id="PVH96111.1"/>
    </source>
</evidence>
<sequence>MTVDTLARISCDCLILHTYTPPADCNIEHSQNLSWGAAQYFASAHNLNIIFASHNTASKVFDAKQPLPTSVLMSMHVHQVRRQTGKMVVCGEKGEIRRHHPVAGLGSNKLGDSNEPSSGFLSGILGILLLCLILYAVIDFVRSRLLVKRGRVELEGSEKRLSAWTTDDPIPDDMNRRDLPILLDRKISA</sequence>
<proteinExistence type="predicted"/>
<feature type="transmembrane region" description="Helical" evidence="1">
    <location>
        <begin position="120"/>
        <end position="141"/>
    </location>
</feature>
<protein>
    <submittedName>
        <fullName evidence="2">Uncharacterized protein</fullName>
    </submittedName>
</protein>
<dbReference type="Proteomes" id="UP000244855">
    <property type="component" value="Unassembled WGS sequence"/>
</dbReference>
<keyword evidence="3" id="KW-1185">Reference proteome</keyword>